<evidence type="ECO:0000313" key="2">
    <source>
        <dbReference type="Proteomes" id="UP000216164"/>
    </source>
</evidence>
<dbReference type="GO" id="GO:0032259">
    <property type="term" value="P:methylation"/>
    <property type="evidence" value="ECO:0007669"/>
    <property type="project" value="UniProtKB-KW"/>
</dbReference>
<dbReference type="InterPro" id="IPR029063">
    <property type="entry name" value="SAM-dependent_MTases_sf"/>
</dbReference>
<reference evidence="1 2" key="1">
    <citation type="submission" date="2017-04" db="EMBL/GenBank/DDBJ databases">
        <title>Genome Announcement: Closed genomes of Ralstonia solanacearum strains K60, UW551, and UW700.</title>
        <authorList>
            <person name="Hayes M."/>
            <person name="Macintyre A.M."/>
            <person name="Allen C."/>
        </authorList>
    </citation>
    <scope>NUCLEOTIDE SEQUENCE [LARGE SCALE GENOMIC DNA]</scope>
    <source>
        <strain evidence="1 2">UW25</strain>
    </source>
</reference>
<accession>A0AAP8D527</accession>
<gene>
    <name evidence="1" type="ORF">B7R77_14680</name>
</gene>
<proteinExistence type="predicted"/>
<keyword evidence="1" id="KW-0489">Methyltransferase</keyword>
<organism evidence="1 2">
    <name type="scientific">Ralstonia solanacearum K60</name>
    <dbReference type="NCBI Taxonomy" id="1091042"/>
    <lineage>
        <taxon>Bacteria</taxon>
        <taxon>Pseudomonadati</taxon>
        <taxon>Pseudomonadota</taxon>
        <taxon>Betaproteobacteria</taxon>
        <taxon>Burkholderiales</taxon>
        <taxon>Burkholderiaceae</taxon>
        <taxon>Ralstonia</taxon>
        <taxon>Ralstonia solanacearum species complex</taxon>
    </lineage>
</organism>
<keyword evidence="1" id="KW-0808">Transferase</keyword>
<dbReference type="EMBL" id="NCTK01000001">
    <property type="protein sequence ID" value="OYQ14376.1"/>
    <property type="molecule type" value="Genomic_DNA"/>
</dbReference>
<name>A0AAP8D527_RALSL</name>
<dbReference type="Proteomes" id="UP000216164">
    <property type="component" value="Unassembled WGS sequence"/>
</dbReference>
<comment type="caution">
    <text evidence="1">The sequence shown here is derived from an EMBL/GenBank/DDBJ whole genome shotgun (WGS) entry which is preliminary data.</text>
</comment>
<dbReference type="GO" id="GO:0008168">
    <property type="term" value="F:methyltransferase activity"/>
    <property type="evidence" value="ECO:0007669"/>
    <property type="project" value="UniProtKB-KW"/>
</dbReference>
<evidence type="ECO:0000313" key="1">
    <source>
        <dbReference type="EMBL" id="OYQ14376.1"/>
    </source>
</evidence>
<dbReference type="AlphaFoldDB" id="A0AAP8D527"/>
<dbReference type="RefSeq" id="WP_003272500.1">
    <property type="nucleotide sequence ID" value="NZ_NCTK01000001.1"/>
</dbReference>
<protein>
    <submittedName>
        <fullName evidence="1">SAM-dependent methyltransferase</fullName>
    </submittedName>
</protein>
<dbReference type="Gene3D" id="3.40.50.150">
    <property type="entry name" value="Vaccinia Virus protein VP39"/>
    <property type="match status" value="1"/>
</dbReference>
<sequence length="327" mass="35324">MSLIALSTECLATAPGRIAHGTDHEETDAALLARVRARLQAAGDVPGATVRQMLSLADALASFDLGRFLLRHRSLNANWTHRLVTYQPGSLAAGSVEGLEYQMFEKLPAVLATRERFGTFRGQLQALMKPGATAASVPCGLMGDLLLLDYSGLPGVCLIGVEPDRDALDKARALAETRGLADRLSLQNKDAWALNLRASVDVLASHGPSLSEPDDARVTELYCAYRDALRPGGTLVTGFLTPPPALSAASPWNMEAIDLKALSLQTLLFAKIIDAKPQAFRTHTQTRELLQHAGFTNIRFIDDRARMFPTVVARRSSSNRPSTLSGR</sequence>
<dbReference type="SUPFAM" id="SSF53335">
    <property type="entry name" value="S-adenosyl-L-methionine-dependent methyltransferases"/>
    <property type="match status" value="1"/>
</dbReference>